<feature type="domain" description="HAMP" evidence="16">
    <location>
        <begin position="211"/>
        <end position="263"/>
    </location>
</feature>
<keyword evidence="9 11" id="KW-0807">Transducer</keyword>
<feature type="compositionally biased region" description="Polar residues" evidence="13">
    <location>
        <begin position="558"/>
        <end position="569"/>
    </location>
</feature>
<evidence type="ECO:0000256" key="2">
    <source>
        <dbReference type="ARBA" id="ARBA00022475"/>
    </source>
</evidence>
<keyword evidence="2" id="KW-1003">Cell membrane</keyword>
<protein>
    <submittedName>
        <fullName evidence="17">Methyl-accepting chemotaxis protein</fullName>
    </submittedName>
</protein>
<dbReference type="CDD" id="cd11386">
    <property type="entry name" value="MCP_signal"/>
    <property type="match status" value="1"/>
</dbReference>
<keyword evidence="5" id="KW-0997">Cell inner membrane</keyword>
<evidence type="ECO:0000256" key="3">
    <source>
        <dbReference type="ARBA" id="ARBA00022481"/>
    </source>
</evidence>
<feature type="region of interest" description="Disordered" evidence="13">
    <location>
        <begin position="553"/>
        <end position="579"/>
    </location>
</feature>
<evidence type="ECO:0000256" key="11">
    <source>
        <dbReference type="PROSITE-ProRule" id="PRU00284"/>
    </source>
</evidence>
<proteinExistence type="inferred from homology"/>
<feature type="transmembrane region" description="Helical" evidence="14">
    <location>
        <begin position="12"/>
        <end position="33"/>
    </location>
</feature>
<comment type="similarity">
    <text evidence="10">Belongs to the methyl-accepting chemotaxis (MCP) protein family.</text>
</comment>
<dbReference type="InterPro" id="IPR051310">
    <property type="entry name" value="MCP_chemotaxis"/>
</dbReference>
<dbReference type="Pfam" id="PF00672">
    <property type="entry name" value="HAMP"/>
    <property type="match status" value="1"/>
</dbReference>
<dbReference type="InterPro" id="IPR004089">
    <property type="entry name" value="MCPsignal_dom"/>
</dbReference>
<evidence type="ECO:0000256" key="9">
    <source>
        <dbReference type="ARBA" id="ARBA00023224"/>
    </source>
</evidence>
<dbReference type="PROSITE" id="PS50885">
    <property type="entry name" value="HAMP"/>
    <property type="match status" value="1"/>
</dbReference>
<evidence type="ECO:0000256" key="4">
    <source>
        <dbReference type="ARBA" id="ARBA00022500"/>
    </source>
</evidence>
<dbReference type="CDD" id="cd06225">
    <property type="entry name" value="HAMP"/>
    <property type="match status" value="1"/>
</dbReference>
<dbReference type="PROSITE" id="PS50111">
    <property type="entry name" value="CHEMOTAXIS_TRANSDUC_2"/>
    <property type="match status" value="1"/>
</dbReference>
<evidence type="ECO:0000313" key="18">
    <source>
        <dbReference type="Proteomes" id="UP001629214"/>
    </source>
</evidence>
<keyword evidence="18" id="KW-1185">Reference proteome</keyword>
<dbReference type="InterPro" id="IPR004090">
    <property type="entry name" value="Chemotax_Me-accpt_rcpt"/>
</dbReference>
<evidence type="ECO:0000313" key="17">
    <source>
        <dbReference type="EMBL" id="MFL9880789.1"/>
    </source>
</evidence>
<evidence type="ECO:0000259" key="16">
    <source>
        <dbReference type="PROSITE" id="PS50885"/>
    </source>
</evidence>
<evidence type="ECO:0000256" key="14">
    <source>
        <dbReference type="SAM" id="Phobius"/>
    </source>
</evidence>
<keyword evidence="3" id="KW-0488">Methylation</keyword>
<dbReference type="InterPro" id="IPR003660">
    <property type="entry name" value="HAMP_dom"/>
</dbReference>
<dbReference type="Gene3D" id="6.10.340.10">
    <property type="match status" value="1"/>
</dbReference>
<dbReference type="Proteomes" id="UP001629214">
    <property type="component" value="Unassembled WGS sequence"/>
</dbReference>
<evidence type="ECO:0000256" key="6">
    <source>
        <dbReference type="ARBA" id="ARBA00022692"/>
    </source>
</evidence>
<evidence type="ECO:0000256" key="5">
    <source>
        <dbReference type="ARBA" id="ARBA00022519"/>
    </source>
</evidence>
<name>A0ABW8ZCB0_9BURK</name>
<organism evidence="17 18">
    <name type="scientific">Herbaspirillum rhizosphaerae</name>
    <dbReference type="NCBI Taxonomy" id="346179"/>
    <lineage>
        <taxon>Bacteria</taxon>
        <taxon>Pseudomonadati</taxon>
        <taxon>Pseudomonadota</taxon>
        <taxon>Betaproteobacteria</taxon>
        <taxon>Burkholderiales</taxon>
        <taxon>Oxalobacteraceae</taxon>
        <taxon>Herbaspirillum</taxon>
    </lineage>
</organism>
<feature type="coiled-coil region" evidence="12">
    <location>
        <begin position="468"/>
        <end position="506"/>
    </location>
</feature>
<dbReference type="SMART" id="SM00283">
    <property type="entry name" value="MA"/>
    <property type="match status" value="1"/>
</dbReference>
<dbReference type="PANTHER" id="PTHR43531:SF14">
    <property type="entry name" value="METHYL-ACCEPTING CHEMOTAXIS PROTEIN I-RELATED"/>
    <property type="match status" value="1"/>
</dbReference>
<comment type="subcellular location">
    <subcellularLocation>
        <location evidence="1">Cell inner membrane</location>
        <topology evidence="1">Multi-pass membrane protein</topology>
    </subcellularLocation>
</comment>
<dbReference type="PRINTS" id="PR00260">
    <property type="entry name" value="CHEMTRNSDUCR"/>
</dbReference>
<comment type="caution">
    <text evidence="17">The sequence shown here is derived from an EMBL/GenBank/DDBJ whole genome shotgun (WGS) entry which is preliminary data.</text>
</comment>
<gene>
    <name evidence="17" type="ORF">PQR63_20495</name>
</gene>
<dbReference type="Gene3D" id="1.10.287.950">
    <property type="entry name" value="Methyl-accepting chemotaxis protein"/>
    <property type="match status" value="1"/>
</dbReference>
<accession>A0ABW8ZCB0</accession>
<dbReference type="SUPFAM" id="SSF58104">
    <property type="entry name" value="Methyl-accepting chemotaxis protein (MCP) signaling domain"/>
    <property type="match status" value="1"/>
</dbReference>
<evidence type="ECO:0000256" key="7">
    <source>
        <dbReference type="ARBA" id="ARBA00022989"/>
    </source>
</evidence>
<dbReference type="Pfam" id="PF02203">
    <property type="entry name" value="TarH"/>
    <property type="match status" value="1"/>
</dbReference>
<reference evidence="17 18" key="1">
    <citation type="journal article" date="2024" name="Chem. Sci.">
        <title>Discovery of megapolipeptins by genome mining of a Burkholderiales bacteria collection.</title>
        <authorList>
            <person name="Paulo B.S."/>
            <person name="Recchia M.J.J."/>
            <person name="Lee S."/>
            <person name="Fergusson C.H."/>
            <person name="Romanowski S.B."/>
            <person name="Hernandez A."/>
            <person name="Krull N."/>
            <person name="Liu D.Y."/>
            <person name="Cavanagh H."/>
            <person name="Bos A."/>
            <person name="Gray C.A."/>
            <person name="Murphy B.T."/>
            <person name="Linington R.G."/>
            <person name="Eustaquio A.S."/>
        </authorList>
    </citation>
    <scope>NUCLEOTIDE SEQUENCE [LARGE SCALE GENOMIC DNA]</scope>
    <source>
        <strain evidence="17 18">RL21-008-BIB-B</strain>
    </source>
</reference>
<evidence type="ECO:0000259" key="15">
    <source>
        <dbReference type="PROSITE" id="PS50111"/>
    </source>
</evidence>
<dbReference type="PANTHER" id="PTHR43531">
    <property type="entry name" value="PROTEIN ICFG"/>
    <property type="match status" value="1"/>
</dbReference>
<evidence type="ECO:0000256" key="1">
    <source>
        <dbReference type="ARBA" id="ARBA00004429"/>
    </source>
</evidence>
<dbReference type="Pfam" id="PF00015">
    <property type="entry name" value="MCPsignal"/>
    <property type="match status" value="1"/>
</dbReference>
<evidence type="ECO:0000256" key="8">
    <source>
        <dbReference type="ARBA" id="ARBA00023136"/>
    </source>
</evidence>
<evidence type="ECO:0000256" key="13">
    <source>
        <dbReference type="SAM" id="MobiDB-lite"/>
    </source>
</evidence>
<keyword evidence="8 14" id="KW-0472">Membrane</keyword>
<keyword evidence="12" id="KW-0175">Coiled coil</keyword>
<evidence type="ECO:0000256" key="10">
    <source>
        <dbReference type="ARBA" id="ARBA00029447"/>
    </source>
</evidence>
<evidence type="ECO:0000256" key="12">
    <source>
        <dbReference type="SAM" id="Coils"/>
    </source>
</evidence>
<dbReference type="SMART" id="SM00304">
    <property type="entry name" value="HAMP"/>
    <property type="match status" value="1"/>
</dbReference>
<sequence>MLKNLSIKARLIFVVSFLSVLLAIFGMVGLVSLQKTNTDLKSLYEDRVIALIQLGQVTDAVDAGRYTISTAIVGDSGEIDKSMDNLEKVLKEGDAVWKAYLATYMTPSETKLAEQFTAQQKKFIADGVKPAIEALHNRDFQGATDLYNGPLLELFKQINVTMKQLVTLQQNVSKDLYDQSQARYQTFLTITIAAIVVGIAVAIVMGIWLVRAISGPLNEAVKVARGVAEGDLTQTIEVHSRDEAGQLMEALQTMNGRLQQIVGEVRVSTDTITTASSEIATGNLDLSARTESQAGSLEETASAMEELTSTVKQNADNARQANQLAASASQIAEEGGNVVSKVVVTMNNINDSSKKIVDIISVIDGIAFQTNILALNAAVEAARAGEQGRGFAVVASEVRSLAQRSAAAAKEIKTLIDDSVQKVGEGSKLVEQAGVTMDEVVASVKRVTDVMGEITAASQEQSSGIEEVNRAITQMDETTQQNAALVEQAAAAAQSLQDQAQRLTQVVSVFKLDGAQQLAVAPARTVNITPRPAAVSSASTTAATKKVVAIKPAKSTAPALTTSSVSQGGKPSDDDWEQF</sequence>
<keyword evidence="7 14" id="KW-1133">Transmembrane helix</keyword>
<dbReference type="RefSeq" id="WP_408169796.1">
    <property type="nucleotide sequence ID" value="NZ_JAQQFR010000015.1"/>
</dbReference>
<keyword evidence="4" id="KW-0145">Chemotaxis</keyword>
<keyword evidence="6 14" id="KW-0812">Transmembrane</keyword>
<dbReference type="InterPro" id="IPR003122">
    <property type="entry name" value="Tar_rcpt_lig-bd"/>
</dbReference>
<feature type="transmembrane region" description="Helical" evidence="14">
    <location>
        <begin position="187"/>
        <end position="210"/>
    </location>
</feature>
<dbReference type="EMBL" id="JAQQFR010000015">
    <property type="protein sequence ID" value="MFL9880789.1"/>
    <property type="molecule type" value="Genomic_DNA"/>
</dbReference>
<feature type="domain" description="Methyl-accepting transducer" evidence="15">
    <location>
        <begin position="268"/>
        <end position="497"/>
    </location>
</feature>